<evidence type="ECO:0000313" key="2">
    <source>
        <dbReference type="EMBL" id="PJZ28238.1"/>
    </source>
</evidence>
<dbReference type="AlphaFoldDB" id="A0A2M9XLR6"/>
<dbReference type="Proteomes" id="UP000276407">
    <property type="component" value="Chromosome 1"/>
</dbReference>
<name>A0A2M9XLR6_9LEPT</name>
<organism evidence="1 4">
    <name type="scientific">Leptospira kmetyi</name>
    <dbReference type="NCBI Taxonomy" id="408139"/>
    <lineage>
        <taxon>Bacteria</taxon>
        <taxon>Pseudomonadati</taxon>
        <taxon>Spirochaetota</taxon>
        <taxon>Spirochaetia</taxon>
        <taxon>Leptospirales</taxon>
        <taxon>Leptospiraceae</taxon>
        <taxon>Leptospira</taxon>
    </lineage>
</organism>
<dbReference type="RefSeq" id="WP_100738439.1">
    <property type="nucleotide sequence ID" value="NZ_CP033614.1"/>
</dbReference>
<dbReference type="PANTHER" id="PTHR34801">
    <property type="entry name" value="EXPRESSED PROTEIN"/>
    <property type="match status" value="1"/>
</dbReference>
<evidence type="ECO:0000313" key="3">
    <source>
        <dbReference type="Proteomes" id="UP000231919"/>
    </source>
</evidence>
<accession>A0A2M9XLR6</accession>
<dbReference type="EMBL" id="NPDP01000044">
    <property type="protein sequence ID" value="PJZ28238.1"/>
    <property type="molecule type" value="Genomic_DNA"/>
</dbReference>
<dbReference type="PIRSF" id="PIRSF026426">
    <property type="entry name" value="DUF1499"/>
    <property type="match status" value="1"/>
</dbReference>
<proteinExistence type="predicted"/>
<dbReference type="EMBL" id="CP033614">
    <property type="protein sequence ID" value="AYV55038.1"/>
    <property type="molecule type" value="Genomic_DNA"/>
</dbReference>
<sequence>MDMVETALIILLCCTTLVGPRTGVYDQELNYCSPRPNCVSSQSYRYNFVHHIDPFRYTEEKEEAFQKLKQKLEAADRVSVLEVDGSYIKTRFYTRVFHFPDTVEFFFEENSKTVQIRSESILGLFDFLANRRRMNQLREELGWE</sequence>
<dbReference type="OrthoDB" id="327612at2"/>
<keyword evidence="3" id="KW-1185">Reference proteome</keyword>
<gene>
    <name evidence="2" type="ORF">CH378_18895</name>
    <name evidence="1" type="ORF">EFP84_05615</name>
</gene>
<reference evidence="2 3" key="1">
    <citation type="submission" date="2017-07" db="EMBL/GenBank/DDBJ databases">
        <title>Leptospira spp. isolated from tropical soils.</title>
        <authorList>
            <person name="Thibeaux R."/>
            <person name="Iraola G."/>
            <person name="Ferres I."/>
            <person name="Bierque E."/>
            <person name="Girault D."/>
            <person name="Soupe-Gilbert M.-E."/>
            <person name="Picardeau M."/>
            <person name="Goarant C."/>
        </authorList>
    </citation>
    <scope>NUCLEOTIDE SEQUENCE [LARGE SCALE GENOMIC DNA]</scope>
    <source>
        <strain evidence="2 3">JW2-C-B1</strain>
    </source>
</reference>
<dbReference type="InterPro" id="IPR010865">
    <property type="entry name" value="DUF1499"/>
</dbReference>
<dbReference type="PANTHER" id="PTHR34801:SF6">
    <property type="entry name" value="SLL1620 PROTEIN"/>
    <property type="match status" value="1"/>
</dbReference>
<dbReference type="KEGG" id="lkm:EFP84_05615"/>
<evidence type="ECO:0000313" key="1">
    <source>
        <dbReference type="EMBL" id="AYV55038.1"/>
    </source>
</evidence>
<dbReference type="Proteomes" id="UP000231919">
    <property type="component" value="Unassembled WGS sequence"/>
</dbReference>
<dbReference type="Pfam" id="PF07386">
    <property type="entry name" value="DUF1499"/>
    <property type="match status" value="1"/>
</dbReference>
<evidence type="ECO:0000313" key="4">
    <source>
        <dbReference type="Proteomes" id="UP000276407"/>
    </source>
</evidence>
<protein>
    <submittedName>
        <fullName evidence="1">DUF1499 domain-containing protein</fullName>
    </submittedName>
</protein>
<reference evidence="1 4" key="2">
    <citation type="submission" date="2018-11" db="EMBL/GenBank/DDBJ databases">
        <title>Complete genome sequence of Leptospira kmetyi isolate LS 001/16 from soil sample associated with a leptospirosis patient in Kelantan.</title>
        <authorList>
            <person name="Muhammad Yusoff F."/>
            <person name="Muhammad Yusoff S."/>
            <person name="Ahmad M.N."/>
            <person name="Yusof N.Y."/>
            <person name="Aziah I."/>
        </authorList>
    </citation>
    <scope>NUCLEOTIDE SEQUENCE [LARGE SCALE GENOMIC DNA]</scope>
    <source>
        <strain evidence="1 4">LS 001/16</strain>
    </source>
</reference>